<protein>
    <recommendedName>
        <fullName evidence="2">Fungal-type protein kinase domain-containing protein</fullName>
    </recommendedName>
</protein>
<gene>
    <name evidence="3" type="ORF">MVEN_02419300</name>
</gene>
<dbReference type="Proteomes" id="UP000620124">
    <property type="component" value="Unassembled WGS sequence"/>
</dbReference>
<dbReference type="PANTHER" id="PTHR38248">
    <property type="entry name" value="FUNK1 6"/>
    <property type="match status" value="1"/>
</dbReference>
<dbReference type="EMBL" id="JACAZI010000032">
    <property type="protein sequence ID" value="KAF7330801.1"/>
    <property type="molecule type" value="Genomic_DNA"/>
</dbReference>
<evidence type="ECO:0000256" key="1">
    <source>
        <dbReference type="SAM" id="MobiDB-lite"/>
    </source>
</evidence>
<dbReference type="PANTHER" id="PTHR38248:SF2">
    <property type="entry name" value="FUNK1 11"/>
    <property type="match status" value="1"/>
</dbReference>
<sequence length="702" mass="78454">MCTSWIPGTQRSRHEGYLVRRPNLRDLCQEHGRRRRARAPPLKPDLGGIKDRYYRKTTLYWSPPDGSEKSRMQVPVEVKSNWTKLITQAATYGRSLFSAAPSRVFSLVIAINHEEKNLRFLLFHRGGLTTHAPLRLDQWAGRRDTLRVIMTLLLWSEPQHAGFVSTSNDLCYLLPLSSDSYMEASVTKVVHDSICIRGRATRVCQLSCHSPDPPTATSEMTISPTSLEPTAVTQASSCRSSRLKASTTPSAPTSLPNLKTNVSMSPRSKGSDIQAPECDQNSTELESLPIHPHHPTYGLTWNRPTIFIEGQGTVKAGQNVILKTSWQPDSRKDTERTMYKSVAGAFGTPAVFCSYEGAHPNGEPISNRLLVPTNKEVEDDRTLHYDIFADDDGTSLPEVRTLCCTIFTTIGKSLTEAKSANELCMALVHALLGWFSYYQSGYIQRDISVGNVLLVMGEAVSVKPFSVDEGLLTPLSVSSLDATPSCMSIENSEPVQIAKDIMGLVDRLEVATRFTAFATDGDMAADWRTYFSDVRSQIKSGTPEFMSVELHRAMNEDRDYVHSPVDDIQSFFWLAAWAVLFNVNSRERSDVEVKWRRNLASGTVAAKSDFVVELITCDLDDGHSVLGTQVLPLLMLWWQKQQILAGDWQRSVAAKARKLQEKADIPNFYLQHLHSYALRGVKEFLELIVQHQQVLLSYGPLA</sequence>
<proteinExistence type="predicted"/>
<comment type="caution">
    <text evidence="3">The sequence shown here is derived from an EMBL/GenBank/DDBJ whole genome shotgun (WGS) entry which is preliminary data.</text>
</comment>
<feature type="compositionally biased region" description="Polar residues" evidence="1">
    <location>
        <begin position="215"/>
        <end position="268"/>
    </location>
</feature>
<evidence type="ECO:0000259" key="2">
    <source>
        <dbReference type="Pfam" id="PF17667"/>
    </source>
</evidence>
<accession>A0A8H6WY49</accession>
<keyword evidence="4" id="KW-1185">Reference proteome</keyword>
<dbReference type="InterPro" id="IPR040976">
    <property type="entry name" value="Pkinase_fungal"/>
</dbReference>
<evidence type="ECO:0000313" key="3">
    <source>
        <dbReference type="EMBL" id="KAF7330801.1"/>
    </source>
</evidence>
<dbReference type="Pfam" id="PF17667">
    <property type="entry name" value="Pkinase_fungal"/>
    <property type="match status" value="1"/>
</dbReference>
<reference evidence="3" key="1">
    <citation type="submission" date="2020-05" db="EMBL/GenBank/DDBJ databases">
        <title>Mycena genomes resolve the evolution of fungal bioluminescence.</title>
        <authorList>
            <person name="Tsai I.J."/>
        </authorList>
    </citation>
    <scope>NUCLEOTIDE SEQUENCE</scope>
    <source>
        <strain evidence="3">CCC161011</strain>
    </source>
</reference>
<feature type="region of interest" description="Disordered" evidence="1">
    <location>
        <begin position="208"/>
        <end position="290"/>
    </location>
</feature>
<evidence type="ECO:0000313" key="4">
    <source>
        <dbReference type="Proteomes" id="UP000620124"/>
    </source>
</evidence>
<name>A0A8H6WY49_9AGAR</name>
<organism evidence="3 4">
    <name type="scientific">Mycena venus</name>
    <dbReference type="NCBI Taxonomy" id="2733690"/>
    <lineage>
        <taxon>Eukaryota</taxon>
        <taxon>Fungi</taxon>
        <taxon>Dikarya</taxon>
        <taxon>Basidiomycota</taxon>
        <taxon>Agaricomycotina</taxon>
        <taxon>Agaricomycetes</taxon>
        <taxon>Agaricomycetidae</taxon>
        <taxon>Agaricales</taxon>
        <taxon>Marasmiineae</taxon>
        <taxon>Mycenaceae</taxon>
        <taxon>Mycena</taxon>
    </lineage>
</organism>
<dbReference type="AlphaFoldDB" id="A0A8H6WY49"/>
<dbReference type="OrthoDB" id="3182677at2759"/>
<feature type="domain" description="Fungal-type protein kinase" evidence="2">
    <location>
        <begin position="316"/>
        <end position="578"/>
    </location>
</feature>